<dbReference type="InterPro" id="IPR005139">
    <property type="entry name" value="PCRF"/>
</dbReference>
<gene>
    <name evidence="3" type="ORF">J416_00519</name>
</gene>
<dbReference type="Gene3D" id="1.20.58.410">
    <property type="entry name" value="Release factor"/>
    <property type="match status" value="1"/>
</dbReference>
<keyword evidence="4" id="KW-1185">Reference proteome</keyword>
<dbReference type="SMART" id="SM00937">
    <property type="entry name" value="PCRF"/>
    <property type="match status" value="1"/>
</dbReference>
<dbReference type="eggNOG" id="COG1186">
    <property type="taxonomic scope" value="Bacteria"/>
</dbReference>
<dbReference type="PANTHER" id="PTHR43116">
    <property type="entry name" value="PEPTIDE CHAIN RELEASE FACTOR 2"/>
    <property type="match status" value="1"/>
</dbReference>
<dbReference type="AlphaFoldDB" id="N4WQL9"/>
<dbReference type="PANTHER" id="PTHR43116:SF3">
    <property type="entry name" value="CLASS I PEPTIDE CHAIN RELEASE FACTOR"/>
    <property type="match status" value="1"/>
</dbReference>
<dbReference type="Gene3D" id="3.30.70.1660">
    <property type="match status" value="1"/>
</dbReference>
<feature type="coiled-coil region" evidence="1">
    <location>
        <begin position="50"/>
        <end position="106"/>
    </location>
</feature>
<name>N4WQL9_9BACI</name>
<dbReference type="Proteomes" id="UP000012283">
    <property type="component" value="Unassembled WGS sequence"/>
</dbReference>
<dbReference type="GO" id="GO:0006415">
    <property type="term" value="P:translational termination"/>
    <property type="evidence" value="ECO:0007669"/>
    <property type="project" value="InterPro"/>
</dbReference>
<organism evidence="3 4">
    <name type="scientific">Gracilibacillus halophilus YIM-C55.5</name>
    <dbReference type="NCBI Taxonomy" id="1308866"/>
    <lineage>
        <taxon>Bacteria</taxon>
        <taxon>Bacillati</taxon>
        <taxon>Bacillota</taxon>
        <taxon>Bacilli</taxon>
        <taxon>Bacillales</taxon>
        <taxon>Bacillaceae</taxon>
        <taxon>Gracilibacillus</taxon>
    </lineage>
</organism>
<dbReference type="InterPro" id="IPR045853">
    <property type="entry name" value="Pep_chain_release_fac_I_sf"/>
</dbReference>
<sequence length="152" mass="17744">MTKWRSESRTLGGLFDLETKRARIAELEEQMTDPSFWDDPDVAQKVINEANGLKQLVETYDRNKEKLENAEVSYELVKEENDEELRSDLEEEVKALSDALNEFELYILLSDPYDQNNAILELHPGAGGTESQDWANMLLRMYTRWLKQKDLK</sequence>
<evidence type="ECO:0000259" key="2">
    <source>
        <dbReference type="SMART" id="SM00937"/>
    </source>
</evidence>
<evidence type="ECO:0000256" key="1">
    <source>
        <dbReference type="SAM" id="Coils"/>
    </source>
</evidence>
<dbReference type="SUPFAM" id="SSF75620">
    <property type="entry name" value="Release factor"/>
    <property type="match status" value="1"/>
</dbReference>
<evidence type="ECO:0000313" key="3">
    <source>
        <dbReference type="EMBL" id="ENH98422.1"/>
    </source>
</evidence>
<reference evidence="3 4" key="1">
    <citation type="submission" date="2013-03" db="EMBL/GenBank/DDBJ databases">
        <title>Draft genome sequence of Gracibacillus halophilus YIM-C55.5, a moderately halophilic and thermophilic organism from the Xiaochaidamu salt lake.</title>
        <authorList>
            <person name="Sugumar T."/>
            <person name="Polireddy D.R."/>
            <person name="Antony A."/>
            <person name="Madhava Y.R."/>
            <person name="Sivakumar N."/>
        </authorList>
    </citation>
    <scope>NUCLEOTIDE SEQUENCE [LARGE SCALE GENOMIC DNA]</scope>
    <source>
        <strain evidence="3 4">YIM-C55.5</strain>
    </source>
</reference>
<protein>
    <submittedName>
        <fullName evidence="3">Peptide chain release factor 2</fullName>
    </submittedName>
</protein>
<feature type="domain" description="Peptide chain release factor" evidence="2">
    <location>
        <begin position="75"/>
        <end position="150"/>
    </location>
</feature>
<dbReference type="EMBL" id="APML01000003">
    <property type="protein sequence ID" value="ENH98422.1"/>
    <property type="molecule type" value="Genomic_DNA"/>
</dbReference>
<accession>N4WQL9</accession>
<proteinExistence type="predicted"/>
<keyword evidence="1" id="KW-0175">Coiled coil</keyword>
<dbReference type="Pfam" id="PF03462">
    <property type="entry name" value="PCRF"/>
    <property type="match status" value="1"/>
</dbReference>
<comment type="caution">
    <text evidence="3">The sequence shown here is derived from an EMBL/GenBank/DDBJ whole genome shotgun (WGS) entry which is preliminary data.</text>
</comment>
<dbReference type="PATRIC" id="fig|1308866.3.peg.107"/>
<evidence type="ECO:0000313" key="4">
    <source>
        <dbReference type="Proteomes" id="UP000012283"/>
    </source>
</evidence>
<dbReference type="STRING" id="1308866.J416_00519"/>